<keyword evidence="7" id="KW-1185">Reference proteome</keyword>
<comment type="similarity">
    <text evidence="1 4">Belongs to the UDP-glycosyltransferase family.</text>
</comment>
<dbReference type="PANTHER" id="PTHR48043">
    <property type="entry name" value="EG:EG0003.4 PROTEIN-RELATED"/>
    <property type="match status" value="1"/>
</dbReference>
<dbReference type="CDD" id="cd03784">
    <property type="entry name" value="GT1_Gtf-like"/>
    <property type="match status" value="1"/>
</dbReference>
<evidence type="ECO:0000313" key="6">
    <source>
        <dbReference type="EMBL" id="CAH2230247.1"/>
    </source>
</evidence>
<dbReference type="Gene3D" id="3.40.50.2000">
    <property type="entry name" value="Glycogen Phosphorylase B"/>
    <property type="match status" value="2"/>
</dbReference>
<evidence type="ECO:0000256" key="1">
    <source>
        <dbReference type="ARBA" id="ARBA00009995"/>
    </source>
</evidence>
<dbReference type="FunFam" id="3.40.50.2000:FF:000050">
    <property type="entry name" value="UDP-glucuronosyltransferase"/>
    <property type="match status" value="1"/>
</dbReference>
<gene>
    <name evidence="6" type="primary">jg20000</name>
    <name evidence="6" type="ORF">PAEG_LOCUS9500</name>
</gene>
<dbReference type="GO" id="GO:0016020">
    <property type="term" value="C:membrane"/>
    <property type="evidence" value="ECO:0007669"/>
    <property type="project" value="UniProtKB-SubCell"/>
</dbReference>
<keyword evidence="5" id="KW-1133">Transmembrane helix</keyword>
<comment type="catalytic activity">
    <reaction evidence="5">
        <text>glucuronate acceptor + UDP-alpha-D-glucuronate = acceptor beta-D-glucuronoside + UDP + H(+)</text>
        <dbReference type="Rhea" id="RHEA:21032"/>
        <dbReference type="ChEBI" id="CHEBI:15378"/>
        <dbReference type="ChEBI" id="CHEBI:58052"/>
        <dbReference type="ChEBI" id="CHEBI:58223"/>
        <dbReference type="ChEBI" id="CHEBI:132367"/>
        <dbReference type="ChEBI" id="CHEBI:132368"/>
        <dbReference type="EC" id="2.4.1.17"/>
    </reaction>
</comment>
<organism evidence="6 7">
    <name type="scientific">Pararge aegeria aegeria</name>
    <dbReference type="NCBI Taxonomy" id="348720"/>
    <lineage>
        <taxon>Eukaryota</taxon>
        <taxon>Metazoa</taxon>
        <taxon>Ecdysozoa</taxon>
        <taxon>Arthropoda</taxon>
        <taxon>Hexapoda</taxon>
        <taxon>Insecta</taxon>
        <taxon>Pterygota</taxon>
        <taxon>Neoptera</taxon>
        <taxon>Endopterygota</taxon>
        <taxon>Lepidoptera</taxon>
        <taxon>Glossata</taxon>
        <taxon>Ditrysia</taxon>
        <taxon>Papilionoidea</taxon>
        <taxon>Nymphalidae</taxon>
        <taxon>Satyrinae</taxon>
        <taxon>Satyrini</taxon>
        <taxon>Parargina</taxon>
        <taxon>Pararge</taxon>
    </lineage>
</organism>
<dbReference type="SUPFAM" id="SSF53756">
    <property type="entry name" value="UDP-Glycosyltransferase/glycogen phosphorylase"/>
    <property type="match status" value="1"/>
</dbReference>
<dbReference type="Proteomes" id="UP000838756">
    <property type="component" value="Unassembled WGS sequence"/>
</dbReference>
<protein>
    <recommendedName>
        <fullName evidence="5">UDP-glucuronosyltransferase</fullName>
        <ecNumber evidence="5">2.4.1.17</ecNumber>
    </recommendedName>
</protein>
<sequence length="519" mass="59519">MGTHKSVFVLLIAILITGIQGARILAYFPTPSISHQLVFRPLTEALAARGHEVIVVTTDPAFPKGKAPTNLTEIDVHDISYEIWKGLFIHHTGNKRDLMVQVKAIFEKWTNIFYRQAQTVEVKEILKKDKNYFDLLLLEACNRVVLGFAHKFDAPVIGISSFGGVAAQYHIMGAPTHPLLYPTAGRQRLYNLSLLEKSIELLGHYLLDFLFADSEIYDFKILQKVFGKDTPNFPELRKKTQMLFLNEHPLWADNHPVPPSILYIGGIHATKYKELPTDLKNYLDSSKHGVIYVSFGTNVLPSLLPPEKIKVMTKVFSELPYDVLWKYDKDVLPGQSKNINISRWFPQSDLIRHPKIKLFITQGGLQSTDEAIDAEVPMIGIPMLLDQWYNVEKYVNHNIGLQLDITTLNEQNFKESIEKIIHDESYKKNITRLKTIMRDYPIKPLDNAVWWTEHIIKYGGNHLKSPAASMSWSEYYELKLVLIILVILVAILGLLGWIMKLVFKIARNIYRTNIKLKIY</sequence>
<dbReference type="PANTHER" id="PTHR48043:SF145">
    <property type="entry name" value="FI06409P-RELATED"/>
    <property type="match status" value="1"/>
</dbReference>
<dbReference type="EC" id="2.4.1.17" evidence="5"/>
<accession>A0A8S4R529</accession>
<keyword evidence="3 4" id="KW-0808">Transferase</keyword>
<evidence type="ECO:0000313" key="7">
    <source>
        <dbReference type="Proteomes" id="UP000838756"/>
    </source>
</evidence>
<feature type="transmembrane region" description="Helical" evidence="5">
    <location>
        <begin position="480"/>
        <end position="503"/>
    </location>
</feature>
<evidence type="ECO:0000256" key="5">
    <source>
        <dbReference type="RuleBase" id="RU362059"/>
    </source>
</evidence>
<dbReference type="Pfam" id="PF00201">
    <property type="entry name" value="UDPGT"/>
    <property type="match status" value="1"/>
</dbReference>
<dbReference type="PROSITE" id="PS00375">
    <property type="entry name" value="UDPGT"/>
    <property type="match status" value="1"/>
</dbReference>
<comment type="subcellular location">
    <subcellularLocation>
        <location evidence="5">Membrane</location>
        <topology evidence="5">Single-pass membrane protein</topology>
    </subcellularLocation>
</comment>
<evidence type="ECO:0000256" key="3">
    <source>
        <dbReference type="ARBA" id="ARBA00022679"/>
    </source>
</evidence>
<dbReference type="EMBL" id="CAKXAJ010024785">
    <property type="protein sequence ID" value="CAH2230247.1"/>
    <property type="molecule type" value="Genomic_DNA"/>
</dbReference>
<comment type="caution">
    <text evidence="6">The sequence shown here is derived from an EMBL/GenBank/DDBJ whole genome shotgun (WGS) entry which is preliminary data.</text>
</comment>
<dbReference type="InterPro" id="IPR050271">
    <property type="entry name" value="UDP-glycosyltransferase"/>
</dbReference>
<feature type="chain" id="PRO_5035964620" description="UDP-glucuronosyltransferase" evidence="5">
    <location>
        <begin position="22"/>
        <end position="519"/>
    </location>
</feature>
<feature type="signal peptide" evidence="5">
    <location>
        <begin position="1"/>
        <end position="21"/>
    </location>
</feature>
<keyword evidence="2 4" id="KW-0328">Glycosyltransferase</keyword>
<dbReference type="OrthoDB" id="5835829at2759"/>
<dbReference type="InterPro" id="IPR002213">
    <property type="entry name" value="UDP_glucos_trans"/>
</dbReference>
<keyword evidence="5" id="KW-0732">Signal</keyword>
<reference evidence="6" key="1">
    <citation type="submission" date="2022-03" db="EMBL/GenBank/DDBJ databases">
        <authorList>
            <person name="Lindestad O."/>
        </authorList>
    </citation>
    <scope>NUCLEOTIDE SEQUENCE</scope>
</reference>
<keyword evidence="5" id="KW-0472">Membrane</keyword>
<dbReference type="GO" id="GO:0015020">
    <property type="term" value="F:glucuronosyltransferase activity"/>
    <property type="evidence" value="ECO:0007669"/>
    <property type="project" value="UniProtKB-EC"/>
</dbReference>
<proteinExistence type="inferred from homology"/>
<evidence type="ECO:0000256" key="2">
    <source>
        <dbReference type="ARBA" id="ARBA00022676"/>
    </source>
</evidence>
<dbReference type="InterPro" id="IPR035595">
    <property type="entry name" value="UDP_glycos_trans_CS"/>
</dbReference>
<name>A0A8S4R529_9NEOP</name>
<dbReference type="AlphaFoldDB" id="A0A8S4R529"/>
<evidence type="ECO:0000256" key="4">
    <source>
        <dbReference type="RuleBase" id="RU003718"/>
    </source>
</evidence>
<keyword evidence="5" id="KW-0812">Transmembrane</keyword>